<dbReference type="SUPFAM" id="SSF51445">
    <property type="entry name" value="(Trans)glycosidases"/>
    <property type="match status" value="1"/>
</dbReference>
<reference evidence="9 10" key="1">
    <citation type="submission" date="2018-08" db="EMBL/GenBank/DDBJ databases">
        <title>A genome reference for cultivated species of the human gut microbiota.</title>
        <authorList>
            <person name="Zou Y."/>
            <person name="Xue W."/>
            <person name="Luo G."/>
        </authorList>
    </citation>
    <scope>NUCLEOTIDE SEQUENCE [LARGE SCALE GENOMIC DNA]</scope>
    <source>
        <strain evidence="9 10">AM42-38</strain>
    </source>
</reference>
<keyword evidence="5" id="KW-0378">Hydrolase</keyword>
<evidence type="ECO:0000256" key="4">
    <source>
        <dbReference type="ARBA" id="ARBA00022729"/>
    </source>
</evidence>
<evidence type="ECO:0000256" key="3">
    <source>
        <dbReference type="ARBA" id="ARBA00012662"/>
    </source>
</evidence>
<evidence type="ECO:0000259" key="8">
    <source>
        <dbReference type="Pfam" id="PF01120"/>
    </source>
</evidence>
<dbReference type="InterPro" id="IPR017853">
    <property type="entry name" value="GH"/>
</dbReference>
<dbReference type="InterPro" id="IPR057739">
    <property type="entry name" value="Glyco_hydro_29_N"/>
</dbReference>
<dbReference type="PANTHER" id="PTHR10030:SF37">
    <property type="entry name" value="ALPHA-L-FUCOSIDASE-RELATED"/>
    <property type="match status" value="1"/>
</dbReference>
<dbReference type="InterPro" id="IPR013780">
    <property type="entry name" value="Glyco_hydro_b"/>
</dbReference>
<evidence type="ECO:0000313" key="9">
    <source>
        <dbReference type="EMBL" id="RHA75740.1"/>
    </source>
</evidence>
<keyword evidence="4 7" id="KW-0732">Signal</keyword>
<proteinExistence type="inferred from homology"/>
<evidence type="ECO:0000313" key="10">
    <source>
        <dbReference type="Proteomes" id="UP000283855"/>
    </source>
</evidence>
<feature type="signal peptide" evidence="7">
    <location>
        <begin position="1"/>
        <end position="19"/>
    </location>
</feature>
<evidence type="ECO:0000256" key="5">
    <source>
        <dbReference type="ARBA" id="ARBA00022801"/>
    </source>
</evidence>
<dbReference type="PRINTS" id="PR00741">
    <property type="entry name" value="GLHYDRLASE29"/>
</dbReference>
<dbReference type="EC" id="3.2.1.51" evidence="3"/>
<dbReference type="GO" id="GO:0005764">
    <property type="term" value="C:lysosome"/>
    <property type="evidence" value="ECO:0007669"/>
    <property type="project" value="TreeGrafter"/>
</dbReference>
<accession>A0A413T011</accession>
<dbReference type="Pfam" id="PF01120">
    <property type="entry name" value="Alpha_L_fucos"/>
    <property type="match status" value="1"/>
</dbReference>
<evidence type="ECO:0000256" key="2">
    <source>
        <dbReference type="ARBA" id="ARBA00007951"/>
    </source>
</evidence>
<comment type="caution">
    <text evidence="9">The sequence shown here is derived from an EMBL/GenBank/DDBJ whole genome shotgun (WGS) entry which is preliminary data.</text>
</comment>
<dbReference type="GO" id="GO:0006004">
    <property type="term" value="P:fucose metabolic process"/>
    <property type="evidence" value="ECO:0007669"/>
    <property type="project" value="InterPro"/>
</dbReference>
<dbReference type="Gene3D" id="3.20.20.80">
    <property type="entry name" value="Glycosidases"/>
    <property type="match status" value="1"/>
</dbReference>
<sequence length="585" mass="66780">MKKTILTGAMLALSSFCWGTDIHSDNFKELCNIYAAATRALNEMHSAADWEQTQKVLAELQKKCQNDPSLQAVLQLTYPTCPKELKDSYEGALKEQLEMKDAVKRLSMAGTLQAENISTTVNGFVKAVYLQELVYDERRGNEGAPYETKEQRDARMKWWRDGKFGMFIHYGLYSGLAGEFQGKKYEGCVEWIQMQSGADFDTYKKEALPRFNPQSGMAEQWVKLAKEAGCTYTVLTSRHHEGFNMFNTPEYDFNVVNLKGIDIAREYSEACKKYDMKAGYYVSLLDWNHPDYDPSGSGISYPAGNYEAEKQGKRHFGNHEKYKEYLFTIFNELINQYKVDLVWWDFSQPKFQGDYAWGATRLMKALFDKYPKAIQNNRLYHSDNHLSEGGIKVTPTWKGDYSTAEHHIPANGIDGDWEACQTLNGTWGYSADNQKWKTSEELIHELVDVVSRGGNFLLNIGPKSDGSIPEESIRLFKEIGKWMKTNGEAIYGTRANPFDKEFEWGRITRKGDDRLYLIMYGKPESGKIELPCTFDKGKVKASMLHGNKAVKVEQDAERNMCVIDVSSVQFNEPATVVELQGKWSL</sequence>
<keyword evidence="6" id="KW-0326">Glycosidase</keyword>
<evidence type="ECO:0000256" key="6">
    <source>
        <dbReference type="ARBA" id="ARBA00023295"/>
    </source>
</evidence>
<dbReference type="Proteomes" id="UP000283855">
    <property type="component" value="Unassembled WGS sequence"/>
</dbReference>
<evidence type="ECO:0000256" key="7">
    <source>
        <dbReference type="SAM" id="SignalP"/>
    </source>
</evidence>
<feature type="chain" id="PRO_5019142425" description="alpha-L-fucosidase" evidence="7">
    <location>
        <begin position="20"/>
        <end position="585"/>
    </location>
</feature>
<name>A0A413T011_9BACT</name>
<dbReference type="EMBL" id="QSFT01000014">
    <property type="protein sequence ID" value="RHA75740.1"/>
    <property type="molecule type" value="Genomic_DNA"/>
</dbReference>
<organism evidence="9 10">
    <name type="scientific">Phocaeicola coprophilus</name>
    <dbReference type="NCBI Taxonomy" id="387090"/>
    <lineage>
        <taxon>Bacteria</taxon>
        <taxon>Pseudomonadati</taxon>
        <taxon>Bacteroidota</taxon>
        <taxon>Bacteroidia</taxon>
        <taxon>Bacteroidales</taxon>
        <taxon>Bacteroidaceae</taxon>
        <taxon>Phocaeicola</taxon>
    </lineage>
</organism>
<comment type="similarity">
    <text evidence="2">Belongs to the glycosyl hydrolase 29 family.</text>
</comment>
<gene>
    <name evidence="9" type="ORF">DW921_08040</name>
</gene>
<dbReference type="Gene3D" id="2.60.40.1180">
    <property type="entry name" value="Golgi alpha-mannosidase II"/>
    <property type="match status" value="1"/>
</dbReference>
<comment type="function">
    <text evidence="1">Alpha-L-fucosidase is responsible for hydrolyzing the alpha-1,6-linked fucose joined to the reducing-end N-acetylglucosamine of the carbohydrate moieties of glycoproteins.</text>
</comment>
<dbReference type="GO" id="GO:0004560">
    <property type="term" value="F:alpha-L-fucosidase activity"/>
    <property type="evidence" value="ECO:0007669"/>
    <property type="project" value="InterPro"/>
</dbReference>
<dbReference type="RefSeq" id="WP_118400426.1">
    <property type="nucleotide sequence ID" value="NZ_CABJGD010000014.1"/>
</dbReference>
<dbReference type="SMART" id="SM00812">
    <property type="entry name" value="Alpha_L_fucos"/>
    <property type="match status" value="1"/>
</dbReference>
<dbReference type="AlphaFoldDB" id="A0A413T011"/>
<feature type="domain" description="Glycoside hydrolase family 29 N-terminal" evidence="8">
    <location>
        <begin position="149"/>
        <end position="488"/>
    </location>
</feature>
<dbReference type="InterPro" id="IPR000933">
    <property type="entry name" value="Glyco_hydro_29"/>
</dbReference>
<protein>
    <recommendedName>
        <fullName evidence="3">alpha-L-fucosidase</fullName>
        <ecNumber evidence="3">3.2.1.51</ecNumber>
    </recommendedName>
</protein>
<dbReference type="PANTHER" id="PTHR10030">
    <property type="entry name" value="ALPHA-L-FUCOSIDASE"/>
    <property type="match status" value="1"/>
</dbReference>
<evidence type="ECO:0000256" key="1">
    <source>
        <dbReference type="ARBA" id="ARBA00004071"/>
    </source>
</evidence>
<dbReference type="GO" id="GO:0016139">
    <property type="term" value="P:glycoside catabolic process"/>
    <property type="evidence" value="ECO:0007669"/>
    <property type="project" value="TreeGrafter"/>
</dbReference>
<dbReference type="InterPro" id="IPR016286">
    <property type="entry name" value="FUC_metazoa-typ"/>
</dbReference>